<dbReference type="EMBL" id="OFSN01000010">
    <property type="protein sequence ID" value="SOY61684.1"/>
    <property type="molecule type" value="Genomic_DNA"/>
</dbReference>
<gene>
    <name evidence="1" type="ORF">CBM2586_A50005</name>
</gene>
<evidence type="ECO:0000313" key="2">
    <source>
        <dbReference type="Proteomes" id="UP000257016"/>
    </source>
</evidence>
<accession>A0A976A4X3</accession>
<dbReference type="Proteomes" id="UP000257016">
    <property type="component" value="Unassembled WGS sequence"/>
</dbReference>
<evidence type="ECO:0000313" key="1">
    <source>
        <dbReference type="EMBL" id="SOY61684.1"/>
    </source>
</evidence>
<protein>
    <submittedName>
        <fullName evidence="1">Uncharacterized protein</fullName>
    </submittedName>
</protein>
<sequence>MPHLLRDHCPKDPDFFNFYGFSLNA</sequence>
<name>A0A976A4X3_9BURK</name>
<comment type="caution">
    <text evidence="1">The sequence shown here is derived from an EMBL/GenBank/DDBJ whole genome shotgun (WGS) entry which is preliminary data.</text>
</comment>
<dbReference type="AlphaFoldDB" id="A0A976A4X3"/>
<reference evidence="1 2" key="1">
    <citation type="submission" date="2018-01" db="EMBL/GenBank/DDBJ databases">
        <authorList>
            <person name="Clerissi C."/>
        </authorList>
    </citation>
    <scope>NUCLEOTIDE SEQUENCE [LARGE SCALE GENOMIC DNA]</scope>
    <source>
        <strain evidence="1">Cupriavidus taiwanensis LMG 19430</strain>
    </source>
</reference>
<organism evidence="1 2">
    <name type="scientific">Cupriavidus taiwanensis</name>
    <dbReference type="NCBI Taxonomy" id="164546"/>
    <lineage>
        <taxon>Bacteria</taxon>
        <taxon>Pseudomonadati</taxon>
        <taxon>Pseudomonadota</taxon>
        <taxon>Betaproteobacteria</taxon>
        <taxon>Burkholderiales</taxon>
        <taxon>Burkholderiaceae</taxon>
        <taxon>Cupriavidus</taxon>
    </lineage>
</organism>
<proteinExistence type="predicted"/>